<dbReference type="CDD" id="cd12797">
    <property type="entry name" value="M23_peptidase"/>
    <property type="match status" value="1"/>
</dbReference>
<sequence>MPIYFLQKLPRRLSPVVAGFLLVTIPLAAAGKVYVKQYTPMLSAPSEKSGKPLKNLAINEVVTVVYTEEALELTDLSQAWVRIRAADGREGFVRLGMLSKEVQAEPEIAIAFRDIEKKSYVTADALYVRVNPDRNAREVGMLVRNTQVSVLELSDSDDYIDGRAAKWARVRALDEVEGWVFSGYLSDEPRPESVGPANEPKEDPNHIMNGNSKTVKPPYLGVRDEPSAYGTVIGRIRQGKSVRIVERQSSWENLAGLRSVWVRVQADGLDGWVYGGFLSSSGYTMSSDSLDKPFILPLDPSSYRRTSKYGGRTHPISKVPSFHTGVDLAASGGTPIYAAGDGVVEVQNDHTGYGILTVVRHENGLVSYYAHQRKRYKQTGDRVTAGEVIGEVGTTGNSTGNHLHFEVRTNYNDTHFNPDLYVPFPEAQDAQEP</sequence>
<dbReference type="EMBL" id="CP002959">
    <property type="protein sequence ID" value="AFM13343.1"/>
    <property type="molecule type" value="Genomic_DNA"/>
</dbReference>
<gene>
    <name evidence="3" type="ordered locus">Turpa_2704</name>
</gene>
<evidence type="ECO:0000259" key="2">
    <source>
        <dbReference type="PROSITE" id="PS51781"/>
    </source>
</evidence>
<dbReference type="GO" id="GO:0004222">
    <property type="term" value="F:metalloendopeptidase activity"/>
    <property type="evidence" value="ECO:0007669"/>
    <property type="project" value="TreeGrafter"/>
</dbReference>
<dbReference type="OrthoDB" id="305469at2"/>
<organism evidence="3 4">
    <name type="scientific">Turneriella parva (strain ATCC BAA-1111 / DSM 21527 / NCTC 11395 / H)</name>
    <name type="common">Leptospira parva</name>
    <dbReference type="NCBI Taxonomy" id="869212"/>
    <lineage>
        <taxon>Bacteria</taxon>
        <taxon>Pseudomonadati</taxon>
        <taxon>Spirochaetota</taxon>
        <taxon>Spirochaetia</taxon>
        <taxon>Leptospirales</taxon>
        <taxon>Leptospiraceae</taxon>
        <taxon>Turneriella</taxon>
    </lineage>
</organism>
<evidence type="ECO:0000256" key="1">
    <source>
        <dbReference type="SAM" id="MobiDB-lite"/>
    </source>
</evidence>
<dbReference type="HOGENOM" id="CLU_633041_0_0_12"/>
<dbReference type="STRING" id="869212.Turpa_2704"/>
<dbReference type="InterPro" id="IPR003646">
    <property type="entry name" value="SH3-like_bac-type"/>
</dbReference>
<name>I4B7T6_TURPD</name>
<dbReference type="InterPro" id="IPR016047">
    <property type="entry name" value="M23ase_b-sheet_dom"/>
</dbReference>
<dbReference type="Pfam" id="PF08239">
    <property type="entry name" value="SH3_3"/>
    <property type="match status" value="2"/>
</dbReference>
<protein>
    <submittedName>
        <fullName evidence="3">Peptidase M23</fullName>
    </submittedName>
</protein>
<reference evidence="3 4" key="1">
    <citation type="submission" date="2012-06" db="EMBL/GenBank/DDBJ databases">
        <title>The complete chromosome of genome of Turneriella parva DSM 21527.</title>
        <authorList>
            <consortium name="US DOE Joint Genome Institute (JGI-PGF)"/>
            <person name="Lucas S."/>
            <person name="Han J."/>
            <person name="Lapidus A."/>
            <person name="Bruce D."/>
            <person name="Goodwin L."/>
            <person name="Pitluck S."/>
            <person name="Peters L."/>
            <person name="Kyrpides N."/>
            <person name="Mavromatis K."/>
            <person name="Ivanova N."/>
            <person name="Mikhailova N."/>
            <person name="Chertkov O."/>
            <person name="Detter J.C."/>
            <person name="Tapia R."/>
            <person name="Han C."/>
            <person name="Land M."/>
            <person name="Hauser L."/>
            <person name="Markowitz V."/>
            <person name="Cheng J.-F."/>
            <person name="Hugenholtz P."/>
            <person name="Woyke T."/>
            <person name="Wu D."/>
            <person name="Gronow S."/>
            <person name="Wellnitz S."/>
            <person name="Brambilla E."/>
            <person name="Klenk H.-P."/>
            <person name="Eisen J.A."/>
        </authorList>
    </citation>
    <scope>NUCLEOTIDE SEQUENCE [LARGE SCALE GENOMIC DNA]</scope>
    <source>
        <strain evidence="4">ATCC BAA-1111 / DSM 21527 / NCTC 11395 / H</strain>
    </source>
</reference>
<dbReference type="InterPro" id="IPR011055">
    <property type="entry name" value="Dup_hybrid_motif"/>
</dbReference>
<dbReference type="Gene3D" id="2.70.70.10">
    <property type="entry name" value="Glucose Permease (Domain IIA)"/>
    <property type="match status" value="1"/>
</dbReference>
<dbReference type="SUPFAM" id="SSF51261">
    <property type="entry name" value="Duplicated hybrid motif"/>
    <property type="match status" value="1"/>
</dbReference>
<dbReference type="SMART" id="SM00287">
    <property type="entry name" value="SH3b"/>
    <property type="match status" value="2"/>
</dbReference>
<dbReference type="PANTHER" id="PTHR21666:SF270">
    <property type="entry name" value="MUREIN HYDROLASE ACTIVATOR ENVC"/>
    <property type="match status" value="1"/>
</dbReference>
<keyword evidence="4" id="KW-1185">Reference proteome</keyword>
<accession>I4B7T6</accession>
<dbReference type="Proteomes" id="UP000006048">
    <property type="component" value="Chromosome"/>
</dbReference>
<dbReference type="Pfam" id="PF01551">
    <property type="entry name" value="Peptidase_M23"/>
    <property type="match status" value="1"/>
</dbReference>
<evidence type="ECO:0000313" key="3">
    <source>
        <dbReference type="EMBL" id="AFM13343.1"/>
    </source>
</evidence>
<proteinExistence type="predicted"/>
<dbReference type="KEGG" id="tpx:Turpa_2704"/>
<dbReference type="PANTHER" id="PTHR21666">
    <property type="entry name" value="PEPTIDASE-RELATED"/>
    <property type="match status" value="1"/>
</dbReference>
<dbReference type="PROSITE" id="PS51781">
    <property type="entry name" value="SH3B"/>
    <property type="match status" value="2"/>
</dbReference>
<dbReference type="Gene3D" id="2.30.30.40">
    <property type="entry name" value="SH3 Domains"/>
    <property type="match status" value="2"/>
</dbReference>
<evidence type="ECO:0000313" key="4">
    <source>
        <dbReference type="Proteomes" id="UP000006048"/>
    </source>
</evidence>
<feature type="domain" description="SH3b" evidence="2">
    <location>
        <begin position="210"/>
        <end position="282"/>
    </location>
</feature>
<feature type="region of interest" description="Disordered" evidence="1">
    <location>
        <begin position="188"/>
        <end position="221"/>
    </location>
</feature>
<feature type="domain" description="SH3b" evidence="2">
    <location>
        <begin position="116"/>
        <end position="189"/>
    </location>
</feature>
<dbReference type="InterPro" id="IPR050570">
    <property type="entry name" value="Cell_wall_metabolism_enzyme"/>
</dbReference>
<dbReference type="RefSeq" id="WP_014803845.1">
    <property type="nucleotide sequence ID" value="NC_018020.1"/>
</dbReference>
<dbReference type="AlphaFoldDB" id="I4B7T6"/>